<evidence type="ECO:0000313" key="2">
    <source>
        <dbReference type="EMBL" id="TGX44433.1"/>
    </source>
</evidence>
<protein>
    <submittedName>
        <fullName evidence="2">Uncharacterized protein</fullName>
    </submittedName>
</protein>
<dbReference type="RefSeq" id="WP_135983448.1">
    <property type="nucleotide sequence ID" value="NZ_JAASQM010000002.1"/>
</dbReference>
<feature type="compositionally biased region" description="Low complexity" evidence="1">
    <location>
        <begin position="49"/>
        <end position="58"/>
    </location>
</feature>
<organism evidence="2 3">
    <name type="scientific">Sphingomonas naasensis</name>
    <dbReference type="NCBI Taxonomy" id="1344951"/>
    <lineage>
        <taxon>Bacteria</taxon>
        <taxon>Pseudomonadati</taxon>
        <taxon>Pseudomonadota</taxon>
        <taxon>Alphaproteobacteria</taxon>
        <taxon>Sphingomonadales</taxon>
        <taxon>Sphingomonadaceae</taxon>
        <taxon>Sphingomonas</taxon>
    </lineage>
</organism>
<dbReference type="PROSITE" id="PS51257">
    <property type="entry name" value="PROKAR_LIPOPROTEIN"/>
    <property type="match status" value="1"/>
</dbReference>
<gene>
    <name evidence="2" type="ORF">E5A74_06495</name>
</gene>
<name>A0A4S1WNF6_9SPHN</name>
<dbReference type="OrthoDB" id="7574580at2"/>
<evidence type="ECO:0000256" key="1">
    <source>
        <dbReference type="SAM" id="MobiDB-lite"/>
    </source>
</evidence>
<evidence type="ECO:0000313" key="3">
    <source>
        <dbReference type="Proteomes" id="UP000309848"/>
    </source>
</evidence>
<dbReference type="AlphaFoldDB" id="A0A4S1WNF6"/>
<dbReference type="Proteomes" id="UP000309848">
    <property type="component" value="Unassembled WGS sequence"/>
</dbReference>
<proteinExistence type="predicted"/>
<feature type="region of interest" description="Disordered" evidence="1">
    <location>
        <begin position="148"/>
        <end position="178"/>
    </location>
</feature>
<keyword evidence="3" id="KW-1185">Reference proteome</keyword>
<dbReference type="EMBL" id="SRXU01000002">
    <property type="protein sequence ID" value="TGX44433.1"/>
    <property type="molecule type" value="Genomic_DNA"/>
</dbReference>
<sequence>MIRILPSFAAALAACTPSPQETAMHRPGQDPATNARSTGEAGPGRNPTARAGDPQRAAPAPPAEPVSAAENPAPSPPVDSPAEAIGRRILSTAFVRVGPDGHLTVELHNGRALILRDVVMRRKDYCGVQMLGGKAGSPYCGGYSEVAAARPGGSPATAEPDLAAPNPLEARGSSAKRN</sequence>
<comment type="caution">
    <text evidence="2">The sequence shown here is derived from an EMBL/GenBank/DDBJ whole genome shotgun (WGS) entry which is preliminary data.</text>
</comment>
<feature type="region of interest" description="Disordered" evidence="1">
    <location>
        <begin position="17"/>
        <end position="82"/>
    </location>
</feature>
<reference evidence="2 3" key="1">
    <citation type="submission" date="2019-04" db="EMBL/GenBank/DDBJ databases">
        <title>Sphingomonas psychrotolerans sp. nov., isolated from soil in the Tianshan Mountains, Xinjiang, China.</title>
        <authorList>
            <person name="Luo Y."/>
            <person name="Sheng H."/>
        </authorList>
    </citation>
    <scope>NUCLEOTIDE SEQUENCE [LARGE SCALE GENOMIC DNA]</scope>
    <source>
        <strain evidence="2 3">KIS18-15</strain>
    </source>
</reference>
<accession>A0A4S1WNF6</accession>